<dbReference type="InterPro" id="IPR036318">
    <property type="entry name" value="FAD-bd_PCMH-like_sf"/>
</dbReference>
<dbReference type="InterPro" id="IPR010031">
    <property type="entry name" value="FAD_lactone_oxidase-like"/>
</dbReference>
<keyword evidence="4" id="KW-1185">Reference proteome</keyword>
<dbReference type="InterPro" id="IPR007173">
    <property type="entry name" value="ALO_C"/>
</dbReference>
<dbReference type="OrthoDB" id="610608at2759"/>
<comment type="caution">
    <text evidence="3">The sequence shown here is derived from an EMBL/GenBank/DDBJ whole genome shotgun (WGS) entry which is preliminary data.</text>
</comment>
<dbReference type="SUPFAM" id="SSF56176">
    <property type="entry name" value="FAD-binding/transporter-associated domain-like"/>
    <property type="match status" value="1"/>
</dbReference>
<reference evidence="3 4" key="1">
    <citation type="journal article" date="2015" name="Plant Cell">
        <title>Oil accumulation by the oleaginous diatom Fistulifera solaris as revealed by the genome and transcriptome.</title>
        <authorList>
            <person name="Tanaka T."/>
            <person name="Maeda Y."/>
            <person name="Veluchamy A."/>
            <person name="Tanaka M."/>
            <person name="Abida H."/>
            <person name="Marechal E."/>
            <person name="Bowler C."/>
            <person name="Muto M."/>
            <person name="Sunaga Y."/>
            <person name="Tanaka M."/>
            <person name="Yoshino T."/>
            <person name="Taniguchi T."/>
            <person name="Fukuda Y."/>
            <person name="Nemoto M."/>
            <person name="Matsumoto M."/>
            <person name="Wong P.S."/>
            <person name="Aburatani S."/>
            <person name="Fujibuchi W."/>
        </authorList>
    </citation>
    <scope>NUCLEOTIDE SEQUENCE [LARGE SCALE GENOMIC DNA]</scope>
    <source>
        <strain evidence="3 4">JPCC DA0580</strain>
    </source>
</reference>
<dbReference type="InterPro" id="IPR016166">
    <property type="entry name" value="FAD-bd_PCMH"/>
</dbReference>
<protein>
    <submittedName>
        <fullName evidence="3">L-galactono-1,4-lactone dehydrogenase</fullName>
        <ecNumber evidence="3">1.3.2.3</ecNumber>
    </submittedName>
</protein>
<sequence>MFQRFSFHIRRLQPSAQKAALATATAATCYYSLSRHVEPHHTLFCDSNETTTTTLLNWSGTHAVTTSHYWEPETVEQVEAIVQHCQRHRQTLRPLGSALSPNAIGFASEGMLQMAGLDRIIRVEGQQVTVQAGARVSQVIEALREHQLTLPNLASIAEQQMGGLIQVGAHGTGRTLAPLDAYVTQLKLVTPAHPRAVTITREDPLFHLCTVGLGCLGVVVEITMQCVPAHELVEHTFVVSRKEAIERVQEWLQEHKHMRYMWIPYTDSVVVVTNNPREKWSDGSVPTPTVFSREEQFRPLLDLLHELDPDVDAIGMGFGELRDALLAFDPLNLEHVQRCNRAEAEFWKRSQGYRIRPSDEVLQFDCGGQQWVWEVCFPTGTQEATNGNDMAYMQKLLQGIEETHQIPAHAPIEQRWSASSPSKMSPAHGDANGLHSWVGIIAYLPSEDERQRRQITDMFTGIYCDWMRQVGQPFHATSHWAKLERPASMNRLIDLQLFLQQRFPLHEFNALRAKLDPHNILANPLLNLILGDPRNLD</sequence>
<name>A0A1Z5JJZ2_FISSO</name>
<dbReference type="PIRSF" id="PIRSF000136">
    <property type="entry name" value="LGO_GLO"/>
    <property type="match status" value="1"/>
</dbReference>
<evidence type="ECO:0000313" key="4">
    <source>
        <dbReference type="Proteomes" id="UP000198406"/>
    </source>
</evidence>
<dbReference type="InterPro" id="IPR006094">
    <property type="entry name" value="Oxid_FAD_bind_N"/>
</dbReference>
<dbReference type="Gene3D" id="3.30.43.10">
    <property type="entry name" value="Uridine Diphospho-n-acetylenolpyruvylglucosamine Reductase, domain 2"/>
    <property type="match status" value="1"/>
</dbReference>
<accession>A0A1Z5JJZ2</accession>
<evidence type="ECO:0000313" key="3">
    <source>
        <dbReference type="EMBL" id="GAX14091.1"/>
    </source>
</evidence>
<dbReference type="GO" id="GO:0016633">
    <property type="term" value="F:galactonolactone dehydrogenase activity"/>
    <property type="evidence" value="ECO:0007669"/>
    <property type="project" value="UniProtKB-EC"/>
</dbReference>
<dbReference type="PROSITE" id="PS51387">
    <property type="entry name" value="FAD_PCMH"/>
    <property type="match status" value="1"/>
</dbReference>
<evidence type="ECO:0000259" key="2">
    <source>
        <dbReference type="PROSITE" id="PS51387"/>
    </source>
</evidence>
<proteinExistence type="predicted"/>
<dbReference type="NCBIfam" id="TIGR01676">
    <property type="entry name" value="GLDHase"/>
    <property type="match status" value="1"/>
</dbReference>
<dbReference type="GO" id="GO:0016020">
    <property type="term" value="C:membrane"/>
    <property type="evidence" value="ECO:0007669"/>
    <property type="project" value="InterPro"/>
</dbReference>
<dbReference type="InterPro" id="IPR010029">
    <property type="entry name" value="GL_DH"/>
</dbReference>
<dbReference type="GO" id="GO:0003885">
    <property type="term" value="F:D-arabinono-1,4-lactone oxidase activity"/>
    <property type="evidence" value="ECO:0007669"/>
    <property type="project" value="InterPro"/>
</dbReference>
<dbReference type="AlphaFoldDB" id="A0A1Z5JJZ2"/>
<dbReference type="Proteomes" id="UP000198406">
    <property type="component" value="Unassembled WGS sequence"/>
</dbReference>
<dbReference type="InterPro" id="IPR016167">
    <property type="entry name" value="FAD-bd_PCMH_sub1"/>
</dbReference>
<keyword evidence="1 3" id="KW-0560">Oxidoreductase</keyword>
<dbReference type="Gene3D" id="3.30.465.10">
    <property type="match status" value="1"/>
</dbReference>
<dbReference type="InterPro" id="IPR016169">
    <property type="entry name" value="FAD-bd_PCMH_sub2"/>
</dbReference>
<dbReference type="EMBL" id="BDSP01000075">
    <property type="protein sequence ID" value="GAX14091.1"/>
    <property type="molecule type" value="Genomic_DNA"/>
</dbReference>
<dbReference type="InParanoid" id="A0A1Z5JJZ2"/>
<organism evidence="3 4">
    <name type="scientific">Fistulifera solaris</name>
    <name type="common">Oleaginous diatom</name>
    <dbReference type="NCBI Taxonomy" id="1519565"/>
    <lineage>
        <taxon>Eukaryota</taxon>
        <taxon>Sar</taxon>
        <taxon>Stramenopiles</taxon>
        <taxon>Ochrophyta</taxon>
        <taxon>Bacillariophyta</taxon>
        <taxon>Bacillariophyceae</taxon>
        <taxon>Bacillariophycidae</taxon>
        <taxon>Naviculales</taxon>
        <taxon>Naviculaceae</taxon>
        <taxon>Fistulifera</taxon>
    </lineage>
</organism>
<dbReference type="Pfam" id="PF01565">
    <property type="entry name" value="FAD_binding_4"/>
    <property type="match status" value="1"/>
</dbReference>
<dbReference type="Pfam" id="PF04030">
    <property type="entry name" value="ALO"/>
    <property type="match status" value="2"/>
</dbReference>
<dbReference type="GO" id="GO:0071949">
    <property type="term" value="F:FAD binding"/>
    <property type="evidence" value="ECO:0007669"/>
    <property type="project" value="InterPro"/>
</dbReference>
<evidence type="ECO:0000256" key="1">
    <source>
        <dbReference type="ARBA" id="ARBA00023002"/>
    </source>
</evidence>
<gene>
    <name evidence="3" type="ORF">FisN_8Hh073</name>
</gene>
<dbReference type="PANTHER" id="PTHR43762:SF1">
    <property type="entry name" value="D-ARABINONO-1,4-LACTONE OXIDASE"/>
    <property type="match status" value="1"/>
</dbReference>
<feature type="domain" description="FAD-binding PCMH-type" evidence="2">
    <location>
        <begin position="61"/>
        <end position="229"/>
    </location>
</feature>
<dbReference type="PANTHER" id="PTHR43762">
    <property type="entry name" value="L-GULONOLACTONE OXIDASE"/>
    <property type="match status" value="1"/>
</dbReference>
<dbReference type="EC" id="1.3.2.3" evidence="3"/>